<dbReference type="Pfam" id="PF00132">
    <property type="entry name" value="Hexapep"/>
    <property type="match status" value="1"/>
</dbReference>
<evidence type="ECO:0008006" key="6">
    <source>
        <dbReference type="Google" id="ProtNLM"/>
    </source>
</evidence>
<evidence type="ECO:0000313" key="3">
    <source>
        <dbReference type="EMBL" id="OCF49474.1"/>
    </source>
</evidence>
<dbReference type="KEGG" id="kpin:30172364"/>
<keyword evidence="5" id="KW-1185">Reference proteome</keyword>
<dbReference type="EMBL" id="CP144523">
    <property type="protein sequence ID" value="WWC70473.1"/>
    <property type="molecule type" value="Genomic_DNA"/>
</dbReference>
<name>A0A1B9I1S0_9TREE</name>
<dbReference type="Gene3D" id="2.160.10.10">
    <property type="entry name" value="Hexapeptide repeat proteins"/>
    <property type="match status" value="1"/>
</dbReference>
<proteinExistence type="inferred from homology"/>
<organism evidence="3">
    <name type="scientific">Kwoniella pini CBS 10737</name>
    <dbReference type="NCBI Taxonomy" id="1296096"/>
    <lineage>
        <taxon>Eukaryota</taxon>
        <taxon>Fungi</taxon>
        <taxon>Dikarya</taxon>
        <taxon>Basidiomycota</taxon>
        <taxon>Agaricomycotina</taxon>
        <taxon>Tremellomycetes</taxon>
        <taxon>Tremellales</taxon>
        <taxon>Cryptococcaceae</taxon>
        <taxon>Kwoniella</taxon>
    </lineage>
</organism>
<evidence type="ECO:0000256" key="1">
    <source>
        <dbReference type="ARBA" id="ARBA00007274"/>
    </source>
</evidence>
<dbReference type="InterPro" id="IPR018357">
    <property type="entry name" value="Hexapep_transf_CS"/>
</dbReference>
<dbReference type="GO" id="GO:0008374">
    <property type="term" value="F:O-acyltransferase activity"/>
    <property type="evidence" value="ECO:0007669"/>
    <property type="project" value="TreeGrafter"/>
</dbReference>
<dbReference type="PANTHER" id="PTHR23416:SF23">
    <property type="entry name" value="ACETYLTRANSFERASE C18B11.09C-RELATED"/>
    <property type="match status" value="1"/>
</dbReference>
<reference evidence="4" key="2">
    <citation type="submission" date="2013-07" db="EMBL/GenBank/DDBJ databases">
        <authorList>
            <consortium name="The Broad Institute Genome Sequencing Platform"/>
            <person name="Cuomo C."/>
            <person name="Litvintseva A."/>
            <person name="Chen Y."/>
            <person name="Heitman J."/>
            <person name="Sun S."/>
            <person name="Springer D."/>
            <person name="Dromer F."/>
            <person name="Young S.K."/>
            <person name="Zeng Q."/>
            <person name="Gargeya S."/>
            <person name="Fitzgerald M."/>
            <person name="Abouelleil A."/>
            <person name="Alvarado L."/>
            <person name="Berlin A.M."/>
            <person name="Chapman S.B."/>
            <person name="Dewar J."/>
            <person name="Goldberg J."/>
            <person name="Griggs A."/>
            <person name="Gujja S."/>
            <person name="Hansen M."/>
            <person name="Howarth C."/>
            <person name="Imamovic A."/>
            <person name="Larimer J."/>
            <person name="McCowan C."/>
            <person name="Murphy C."/>
            <person name="Pearson M."/>
            <person name="Priest M."/>
            <person name="Roberts A."/>
            <person name="Saif S."/>
            <person name="Shea T."/>
            <person name="Sykes S."/>
            <person name="Wortman J."/>
            <person name="Nusbaum C."/>
            <person name="Birren B."/>
        </authorList>
    </citation>
    <scope>NUCLEOTIDE SEQUENCE</scope>
    <source>
        <strain evidence="4">CBS 10737</strain>
    </source>
</reference>
<dbReference type="EMBL" id="KI894011">
    <property type="protein sequence ID" value="OCF49474.1"/>
    <property type="molecule type" value="Genomic_DNA"/>
</dbReference>
<dbReference type="Proteomes" id="UP000094020">
    <property type="component" value="Chromosome 5"/>
</dbReference>
<dbReference type="InterPro" id="IPR001451">
    <property type="entry name" value="Hexapep"/>
</dbReference>
<accession>A0A1B9I1S0</accession>
<dbReference type="PANTHER" id="PTHR23416">
    <property type="entry name" value="SIALIC ACID SYNTHASE-RELATED"/>
    <property type="match status" value="1"/>
</dbReference>
<dbReference type="CDD" id="cd03357">
    <property type="entry name" value="LbH_MAT_GAT"/>
    <property type="match status" value="1"/>
</dbReference>
<dbReference type="AlphaFoldDB" id="A0A1B9I1S0"/>
<dbReference type="Pfam" id="PF14602">
    <property type="entry name" value="Hexapep_2"/>
    <property type="match status" value="1"/>
</dbReference>
<reference evidence="3" key="1">
    <citation type="submission" date="2013-07" db="EMBL/GenBank/DDBJ databases">
        <title>The Genome Sequence of Cryptococcus pinus CBS10737.</title>
        <authorList>
            <consortium name="The Broad Institute Genome Sequencing Platform"/>
            <person name="Cuomo C."/>
            <person name="Litvintseva A."/>
            <person name="Chen Y."/>
            <person name="Heitman J."/>
            <person name="Sun S."/>
            <person name="Springer D."/>
            <person name="Dromer F."/>
            <person name="Young S.K."/>
            <person name="Zeng Q."/>
            <person name="Gargeya S."/>
            <person name="Fitzgerald M."/>
            <person name="Abouelleil A."/>
            <person name="Alvarado L."/>
            <person name="Berlin A.M."/>
            <person name="Chapman S.B."/>
            <person name="Dewar J."/>
            <person name="Goldberg J."/>
            <person name="Griggs A."/>
            <person name="Gujja S."/>
            <person name="Hansen M."/>
            <person name="Howarth C."/>
            <person name="Imamovic A."/>
            <person name="Larimer J."/>
            <person name="McCowan C."/>
            <person name="Murphy C."/>
            <person name="Pearson M."/>
            <person name="Priest M."/>
            <person name="Roberts A."/>
            <person name="Saif S."/>
            <person name="Shea T."/>
            <person name="Sykes S."/>
            <person name="Wortman J."/>
            <person name="Nusbaum C."/>
            <person name="Birren B."/>
        </authorList>
    </citation>
    <scope>NUCLEOTIDE SEQUENCE [LARGE SCALE GENOMIC DNA]</scope>
    <source>
        <strain evidence="3">CBS 10737</strain>
    </source>
</reference>
<protein>
    <recommendedName>
        <fullName evidence="6">Maltose/galactoside acetyltransferase domain-containing protein</fullName>
    </recommendedName>
</protein>
<evidence type="ECO:0000313" key="5">
    <source>
        <dbReference type="Proteomes" id="UP000094020"/>
    </source>
</evidence>
<reference evidence="3" key="3">
    <citation type="submission" date="2016-07" db="EMBL/GenBank/DDBJ databases">
        <title>Evolution of pathogenesis and genome organization in the Tremellales.</title>
        <authorList>
            <person name="Cuomo C."/>
            <person name="Litvintseva A."/>
            <person name="Heitman J."/>
            <person name="Chen Y."/>
            <person name="Sun S."/>
            <person name="Springer D."/>
            <person name="Dromer F."/>
            <person name="Young S."/>
            <person name="Zeng Q."/>
            <person name="Chapman S."/>
            <person name="Gujja S."/>
            <person name="Saif S."/>
            <person name="Birren B."/>
        </authorList>
    </citation>
    <scope>NUCLEOTIDE SEQUENCE</scope>
    <source>
        <strain evidence="3">CBS 10737</strain>
    </source>
</reference>
<dbReference type="InterPro" id="IPR011004">
    <property type="entry name" value="Trimer_LpxA-like_sf"/>
</dbReference>
<reference evidence="4" key="4">
    <citation type="submission" date="2024-02" db="EMBL/GenBank/DDBJ databases">
        <title>Comparative genomics of Cryptococcus and Kwoniella reveals pathogenesis evolution and contrasting modes of karyotype evolution via chromosome fusion or intercentromeric recombination.</title>
        <authorList>
            <person name="Coelho M.A."/>
            <person name="David-Palma M."/>
            <person name="Shea T."/>
            <person name="Bowers K."/>
            <person name="McGinley-Smith S."/>
            <person name="Mohammad A.W."/>
            <person name="Gnirke A."/>
            <person name="Yurkov A.M."/>
            <person name="Nowrousian M."/>
            <person name="Sun S."/>
            <person name="Cuomo C.A."/>
            <person name="Heitman J."/>
        </authorList>
    </citation>
    <scope>NUCLEOTIDE SEQUENCE</scope>
    <source>
        <strain evidence="4">CBS 10737</strain>
    </source>
</reference>
<dbReference type="STRING" id="1296096.A0A1B9I1S0"/>
<evidence type="ECO:0000256" key="2">
    <source>
        <dbReference type="ARBA" id="ARBA00022679"/>
    </source>
</evidence>
<dbReference type="GeneID" id="30172364"/>
<dbReference type="OrthoDB" id="25818at2759"/>
<dbReference type="PROSITE" id="PS00101">
    <property type="entry name" value="HEXAPEP_TRANSFERASES"/>
    <property type="match status" value="1"/>
</dbReference>
<sequence length="210" mass="23206">MSAPLELSLKIPQPEEGENSKELNLMINCKPYLAMDPYVDRIRINQSKKVWEINQILNLKERMKEMKNFINMGKDICIIQGFFCEYGFNITLGDEIFIGANCTFLDVAPIKVGSRTMIGPNVQILTPNHPIIPEERIGPKAREWGESIIIGEDCWIGAGVTICPGITIGNGSSIGAASVITKNVPPRSVVVGNPGRVIKRIKEDGTVERV</sequence>
<keyword evidence="2" id="KW-0808">Transferase</keyword>
<comment type="similarity">
    <text evidence="1">Belongs to the transferase hexapeptide repeat family.</text>
</comment>
<dbReference type="SUPFAM" id="SSF51161">
    <property type="entry name" value="Trimeric LpxA-like enzymes"/>
    <property type="match status" value="1"/>
</dbReference>
<evidence type="ECO:0000313" key="4">
    <source>
        <dbReference type="EMBL" id="WWC70473.1"/>
    </source>
</evidence>
<gene>
    <name evidence="3" type="ORF">I206_03995</name>
    <name evidence="4" type="ORF">I206_104424</name>
</gene>
<dbReference type="InterPro" id="IPR051159">
    <property type="entry name" value="Hexapeptide_acetyltransf"/>
</dbReference>
<dbReference type="RefSeq" id="XP_019010693.1">
    <property type="nucleotide sequence ID" value="XM_019155735.1"/>
</dbReference>